<dbReference type="Pfam" id="PF03787">
    <property type="entry name" value="RAMPs"/>
    <property type="match status" value="1"/>
</dbReference>
<name>A0AAF0BFH2_PORGN</name>
<dbReference type="EMBL" id="CP116614">
    <property type="protein sequence ID" value="WCG03308.1"/>
    <property type="molecule type" value="Genomic_DNA"/>
</dbReference>
<protein>
    <submittedName>
        <fullName evidence="3">Type III-B CRISPR module RAMP protein Cmr4</fullName>
    </submittedName>
</protein>
<dbReference type="AlphaFoldDB" id="A0AAF0BFH2"/>
<dbReference type="InterPro" id="IPR005537">
    <property type="entry name" value="RAMP_III_fam"/>
</dbReference>
<evidence type="ECO:0000313" key="3">
    <source>
        <dbReference type="EMBL" id="WCG03308.1"/>
    </source>
</evidence>
<dbReference type="CDD" id="cd09682">
    <property type="entry name" value="Cmr4_III-B"/>
    <property type="match status" value="1"/>
</dbReference>
<dbReference type="PANTHER" id="PTHR36700">
    <property type="entry name" value="CRISPR SYSTEM CMR SUBUNIT CMR4"/>
    <property type="match status" value="1"/>
</dbReference>
<dbReference type="GO" id="GO:0051607">
    <property type="term" value="P:defense response to virus"/>
    <property type="evidence" value="ECO:0007669"/>
    <property type="project" value="UniProtKB-KW"/>
</dbReference>
<evidence type="ECO:0000313" key="4">
    <source>
        <dbReference type="Proteomes" id="UP001179501"/>
    </source>
</evidence>
<dbReference type="NCBIfam" id="TIGR02580">
    <property type="entry name" value="cas_RAMP_Cmr4"/>
    <property type="match status" value="1"/>
</dbReference>
<feature type="domain" description="CRISPR type III-associated protein" evidence="2">
    <location>
        <begin position="8"/>
        <end position="223"/>
    </location>
</feature>
<dbReference type="Proteomes" id="UP001179501">
    <property type="component" value="Chromosome"/>
</dbReference>
<keyword evidence="1" id="KW-0051">Antiviral defense</keyword>
<dbReference type="PANTHER" id="PTHR36700:SF1">
    <property type="entry name" value="CRISPR SYSTEM CMR SUBUNIT CMR4"/>
    <property type="match status" value="1"/>
</dbReference>
<dbReference type="InterPro" id="IPR013410">
    <property type="entry name" value="CRISPR-assoc_RAMP_Cmr4"/>
</dbReference>
<reference evidence="3" key="1">
    <citation type="submission" date="2023-01" db="EMBL/GenBank/DDBJ databases">
        <title>Phages are important unrecognized players in the ecology of the oral pathogen Porphyromonas gingivalis.</title>
        <authorList>
            <person name="Matrishin C.B."/>
            <person name="Kauffman K.M."/>
        </authorList>
    </citation>
    <scope>NUCLEOTIDE SEQUENCE</scope>
    <source>
        <strain evidence="3">ATCC 49417</strain>
    </source>
</reference>
<gene>
    <name evidence="3" type="primary">cmr4</name>
    <name evidence="3" type="ORF">NY151_00760</name>
</gene>
<accession>A0AAF0BFH2</accession>
<proteinExistence type="predicted"/>
<sequence>MKTAAYMIHCLTNMHVGKGDATYEVVDKCVQRDVTTGMPCIYSSSLKGALRQFFSKQGFAELNYVFGKDQSRDKKNNGNEKNEEEHSVGNFTFFQANLLAYPVQTTQEGATYILKTNKTLQDPIKELAKLLSAPSNIEDLLPEGIEKDLSNEALEQLPVIARNQLDNGESKNLWYEEVVPAESRFVFFVSYDDEEIFAKFDKIIQEGVIQIGANGSIGYGFCKIANVTNPFKK</sequence>
<evidence type="ECO:0000259" key="2">
    <source>
        <dbReference type="Pfam" id="PF03787"/>
    </source>
</evidence>
<dbReference type="RefSeq" id="WP_077070659.1">
    <property type="nucleotide sequence ID" value="NZ_CP024591.1"/>
</dbReference>
<evidence type="ECO:0000256" key="1">
    <source>
        <dbReference type="ARBA" id="ARBA00023118"/>
    </source>
</evidence>
<organism evidence="3 4">
    <name type="scientific">Porphyromonas gingivalis</name>
    <name type="common">Bacteroides gingivalis</name>
    <dbReference type="NCBI Taxonomy" id="837"/>
    <lineage>
        <taxon>Bacteria</taxon>
        <taxon>Pseudomonadati</taxon>
        <taxon>Bacteroidota</taxon>
        <taxon>Bacteroidia</taxon>
        <taxon>Bacteroidales</taxon>
        <taxon>Porphyromonadaceae</taxon>
        <taxon>Porphyromonas</taxon>
    </lineage>
</organism>